<dbReference type="OrthoDB" id="8558970at2"/>
<keyword evidence="3" id="KW-1185">Reference proteome</keyword>
<proteinExistence type="predicted"/>
<dbReference type="GO" id="GO:0006508">
    <property type="term" value="P:proteolysis"/>
    <property type="evidence" value="ECO:0007669"/>
    <property type="project" value="UniProtKB-KW"/>
</dbReference>
<dbReference type="InterPro" id="IPR015947">
    <property type="entry name" value="PUA-like_sf"/>
</dbReference>
<dbReference type="SMART" id="SM00464">
    <property type="entry name" value="LON"/>
    <property type="match status" value="1"/>
</dbReference>
<dbReference type="Proteomes" id="UP000234845">
    <property type="component" value="Unassembled WGS sequence"/>
</dbReference>
<accession>A0A2N5Y652</accession>
<evidence type="ECO:0000259" key="1">
    <source>
        <dbReference type="PROSITE" id="PS51787"/>
    </source>
</evidence>
<dbReference type="InterPro" id="IPR046336">
    <property type="entry name" value="Lon_prtase_N_sf"/>
</dbReference>
<feature type="domain" description="Lon N-terminal" evidence="1">
    <location>
        <begin position="6"/>
        <end position="197"/>
    </location>
</feature>
<protein>
    <submittedName>
        <fullName evidence="2">ATP-dependent protease</fullName>
    </submittedName>
</protein>
<organism evidence="2 3">
    <name type="scientific">Kineobactrum sediminis</name>
    <dbReference type="NCBI Taxonomy" id="1905677"/>
    <lineage>
        <taxon>Bacteria</taxon>
        <taxon>Pseudomonadati</taxon>
        <taxon>Pseudomonadota</taxon>
        <taxon>Gammaproteobacteria</taxon>
        <taxon>Cellvibrionales</taxon>
        <taxon>Halieaceae</taxon>
        <taxon>Kineobactrum</taxon>
    </lineage>
</organism>
<dbReference type="SUPFAM" id="SSF88697">
    <property type="entry name" value="PUA domain-like"/>
    <property type="match status" value="1"/>
</dbReference>
<dbReference type="Gene3D" id="2.30.130.40">
    <property type="entry name" value="LON domain-like"/>
    <property type="match status" value="1"/>
</dbReference>
<reference evidence="3" key="1">
    <citation type="submission" date="2017-11" db="EMBL/GenBank/DDBJ databases">
        <title>The draft genome sequence of Chromatocurvus sp. F02.</title>
        <authorList>
            <person name="Du Z.-J."/>
            <person name="Chang Y.-Q."/>
        </authorList>
    </citation>
    <scope>NUCLEOTIDE SEQUENCE [LARGE SCALE GENOMIC DNA]</scope>
    <source>
        <strain evidence="3">F02</strain>
    </source>
</reference>
<keyword evidence="2" id="KW-0378">Hydrolase</keyword>
<dbReference type="EMBL" id="PKLZ01000001">
    <property type="protein sequence ID" value="PLW83880.1"/>
    <property type="molecule type" value="Genomic_DNA"/>
</dbReference>
<sequence length="200" mass="22247">MQTNQLPLFPLSAVMLPFGRMPLQIFEQRYLDLVRDSMRSDTGFGVVWIRRGEEVARQGSGKQQFGETGTIARIVDFDQLPNGLLGVTIEGRERFTLVDTRVAANGLVLGEVIVQPPLPPAPLEGDWESLVEVLESLGQHDHVRRIGLDINVNDAWQLGYTLAQLLPIDESLKYDLLNASNSEHMLDQLDLILSEISGEG</sequence>
<name>A0A2N5Y652_9GAMM</name>
<dbReference type="RefSeq" id="WP_101519517.1">
    <property type="nucleotide sequence ID" value="NZ_PKLZ01000001.1"/>
</dbReference>
<dbReference type="InterPro" id="IPR003111">
    <property type="entry name" value="Lon_prtase_N"/>
</dbReference>
<evidence type="ECO:0000313" key="3">
    <source>
        <dbReference type="Proteomes" id="UP000234845"/>
    </source>
</evidence>
<dbReference type="PANTHER" id="PTHR46732:SF8">
    <property type="entry name" value="ATP-DEPENDENT PROTEASE LA (LON) DOMAIN PROTEIN"/>
    <property type="match status" value="1"/>
</dbReference>
<gene>
    <name evidence="2" type="ORF">CWI75_00520</name>
</gene>
<dbReference type="PROSITE" id="PS51787">
    <property type="entry name" value="LON_N"/>
    <property type="match status" value="1"/>
</dbReference>
<dbReference type="AlphaFoldDB" id="A0A2N5Y652"/>
<keyword evidence="2" id="KW-0645">Protease</keyword>
<dbReference type="GO" id="GO:0008233">
    <property type="term" value="F:peptidase activity"/>
    <property type="evidence" value="ECO:0007669"/>
    <property type="project" value="UniProtKB-KW"/>
</dbReference>
<evidence type="ECO:0000313" key="2">
    <source>
        <dbReference type="EMBL" id="PLW83880.1"/>
    </source>
</evidence>
<dbReference type="Pfam" id="PF02190">
    <property type="entry name" value="LON_substr_bdg"/>
    <property type="match status" value="1"/>
</dbReference>
<dbReference type="PANTHER" id="PTHR46732">
    <property type="entry name" value="ATP-DEPENDENT PROTEASE LA (LON) DOMAIN PROTEIN"/>
    <property type="match status" value="1"/>
</dbReference>
<comment type="caution">
    <text evidence="2">The sequence shown here is derived from an EMBL/GenBank/DDBJ whole genome shotgun (WGS) entry which is preliminary data.</text>
</comment>